<dbReference type="AlphaFoldDB" id="A0A0D9XPK2"/>
<accession>A0A0D9XPK2</accession>
<evidence type="ECO:0000313" key="2">
    <source>
        <dbReference type="EnsemblPlants" id="LPERR11G03960.1"/>
    </source>
</evidence>
<name>A0A0D9XPK2_9ORYZ</name>
<dbReference type="GO" id="GO:0030126">
    <property type="term" value="C:COPI vesicle coat"/>
    <property type="evidence" value="ECO:0007669"/>
    <property type="project" value="TreeGrafter"/>
</dbReference>
<organism evidence="2 3">
    <name type="scientific">Leersia perrieri</name>
    <dbReference type="NCBI Taxonomy" id="77586"/>
    <lineage>
        <taxon>Eukaryota</taxon>
        <taxon>Viridiplantae</taxon>
        <taxon>Streptophyta</taxon>
        <taxon>Embryophyta</taxon>
        <taxon>Tracheophyta</taxon>
        <taxon>Spermatophyta</taxon>
        <taxon>Magnoliopsida</taxon>
        <taxon>Liliopsida</taxon>
        <taxon>Poales</taxon>
        <taxon>Poaceae</taxon>
        <taxon>BOP clade</taxon>
        <taxon>Oryzoideae</taxon>
        <taxon>Oryzeae</taxon>
        <taxon>Oryzinae</taxon>
        <taxon>Leersia</taxon>
    </lineage>
</organism>
<dbReference type="Pfam" id="PF01602">
    <property type="entry name" value="Adaptin_N"/>
    <property type="match status" value="1"/>
</dbReference>
<dbReference type="EnsemblPlants" id="LPERR11G03960.1">
    <property type="protein sequence ID" value="LPERR11G03960.1"/>
    <property type="gene ID" value="LPERR11G03960"/>
</dbReference>
<dbReference type="InterPro" id="IPR002553">
    <property type="entry name" value="Clathrin/coatomer_adapt-like_N"/>
</dbReference>
<dbReference type="STRING" id="77586.A0A0D9XPK2"/>
<dbReference type="GO" id="GO:0006888">
    <property type="term" value="P:endoplasmic reticulum to Golgi vesicle-mediated transport"/>
    <property type="evidence" value="ECO:0007669"/>
    <property type="project" value="TreeGrafter"/>
</dbReference>
<dbReference type="InterPro" id="IPR016024">
    <property type="entry name" value="ARM-type_fold"/>
</dbReference>
<dbReference type="SUPFAM" id="SSF48371">
    <property type="entry name" value="ARM repeat"/>
    <property type="match status" value="1"/>
</dbReference>
<dbReference type="HOGENOM" id="CLU_070435_0_0_1"/>
<reference evidence="3" key="2">
    <citation type="submission" date="2013-12" db="EMBL/GenBank/DDBJ databases">
        <authorList>
            <person name="Yu Y."/>
            <person name="Lee S."/>
            <person name="de Baynast K."/>
            <person name="Wissotski M."/>
            <person name="Liu L."/>
            <person name="Talag J."/>
            <person name="Goicoechea J."/>
            <person name="Angelova A."/>
            <person name="Jetty R."/>
            <person name="Kudrna D."/>
            <person name="Golser W."/>
            <person name="Rivera L."/>
            <person name="Zhang J."/>
            <person name="Wing R."/>
        </authorList>
    </citation>
    <scope>NUCLEOTIDE SEQUENCE</scope>
</reference>
<dbReference type="Gene3D" id="1.25.10.10">
    <property type="entry name" value="Leucine-rich Repeat Variant"/>
    <property type="match status" value="1"/>
</dbReference>
<evidence type="ECO:0000259" key="1">
    <source>
        <dbReference type="Pfam" id="PF01602"/>
    </source>
</evidence>
<dbReference type="GO" id="GO:0006891">
    <property type="term" value="P:intra-Golgi vesicle-mediated transport"/>
    <property type="evidence" value="ECO:0007669"/>
    <property type="project" value="TreeGrafter"/>
</dbReference>
<dbReference type="PANTHER" id="PTHR10635">
    <property type="entry name" value="COATOMER SUBUNIT BETA"/>
    <property type="match status" value="1"/>
</dbReference>
<dbReference type="eggNOG" id="KOG1058">
    <property type="taxonomic scope" value="Eukaryota"/>
</dbReference>
<reference evidence="2 3" key="1">
    <citation type="submission" date="2012-08" db="EMBL/GenBank/DDBJ databases">
        <title>Oryza genome evolution.</title>
        <authorList>
            <person name="Wing R.A."/>
        </authorList>
    </citation>
    <scope>NUCLEOTIDE SEQUENCE</scope>
</reference>
<reference evidence="2" key="3">
    <citation type="submission" date="2015-04" db="UniProtKB">
        <authorList>
            <consortium name="EnsemblPlants"/>
        </authorList>
    </citation>
    <scope>IDENTIFICATION</scope>
</reference>
<dbReference type="Gramene" id="LPERR11G03960.1">
    <property type="protein sequence ID" value="LPERR11G03960.1"/>
    <property type="gene ID" value="LPERR11G03960"/>
</dbReference>
<feature type="domain" description="Clathrin/coatomer adaptor adaptin-like N-terminal" evidence="1">
    <location>
        <begin position="23"/>
        <end position="164"/>
    </location>
</feature>
<proteinExistence type="predicted"/>
<protein>
    <recommendedName>
        <fullName evidence="1">Clathrin/coatomer adaptor adaptin-like N-terminal domain-containing protein</fullName>
    </recommendedName>
</protein>
<dbReference type="InterPro" id="IPR011989">
    <property type="entry name" value="ARM-like"/>
</dbReference>
<dbReference type="PANTHER" id="PTHR10635:SF1">
    <property type="entry name" value="COATOMER SUBUNIT BETA-1"/>
    <property type="match status" value="1"/>
</dbReference>
<dbReference type="Proteomes" id="UP000032180">
    <property type="component" value="Chromosome 11"/>
</dbReference>
<dbReference type="GO" id="GO:0006886">
    <property type="term" value="P:intracellular protein transport"/>
    <property type="evidence" value="ECO:0007669"/>
    <property type="project" value="InterPro"/>
</dbReference>
<sequence>METTPPCTLLIHSNKTISPSTPNEIKSDLESSNIPTKIAAMKRAITLLLNGETLPHLFITVVRHVLPSDDHAIQKLLLLYLETVHTRDAAWGKIFPEMILLVDFLGRNLRHPNEYVRAATLRFVRRRLDEPKMVEPLVDSVLSCLRHRRRFVRRHALAAIAAVYYRLLRHDGDGDGIIRLLPHIGGGGGPARRNAFLAARACSPERAVAYLLANADRVVDWPDHLQMAAVEAICKVFDRSPAPANSGGEGGRYIEIVVAECGGGDSGGAVVFMASPTDANTYCQLLSASQSDDGDGDSVEVIVLERLHELRCSQSDVMMDMVMDVLSALSSPSVHLLDKA</sequence>
<keyword evidence="3" id="KW-1185">Reference proteome</keyword>
<dbReference type="InterPro" id="IPR016460">
    <property type="entry name" value="COPB1"/>
</dbReference>
<evidence type="ECO:0000313" key="3">
    <source>
        <dbReference type="Proteomes" id="UP000032180"/>
    </source>
</evidence>